<dbReference type="PANTHER" id="PTHR43433">
    <property type="entry name" value="HYDROLASE, ALPHA/BETA FOLD FAMILY PROTEIN"/>
    <property type="match status" value="1"/>
</dbReference>
<dbReference type="Proteomes" id="UP000221168">
    <property type="component" value="Unassembled WGS sequence"/>
</dbReference>
<feature type="domain" description="AB hydrolase-1" evidence="1">
    <location>
        <begin position="24"/>
        <end position="252"/>
    </location>
</feature>
<dbReference type="AlphaFoldDB" id="A0A2G1QKZ1"/>
<dbReference type="Pfam" id="PF12697">
    <property type="entry name" value="Abhydrolase_6"/>
    <property type="match status" value="1"/>
</dbReference>
<dbReference type="EMBL" id="PDVP01000009">
    <property type="protein sequence ID" value="PHP66186.1"/>
    <property type="molecule type" value="Genomic_DNA"/>
</dbReference>
<name>A0A2G1QKZ1_9HYPH</name>
<comment type="caution">
    <text evidence="2">The sequence shown here is derived from an EMBL/GenBank/DDBJ whole genome shotgun (WGS) entry which is preliminary data.</text>
</comment>
<organism evidence="2 3">
    <name type="scientific">Zhengella mangrovi</name>
    <dbReference type="NCBI Taxonomy" id="1982044"/>
    <lineage>
        <taxon>Bacteria</taxon>
        <taxon>Pseudomonadati</taxon>
        <taxon>Pseudomonadota</taxon>
        <taxon>Alphaproteobacteria</taxon>
        <taxon>Hyphomicrobiales</taxon>
        <taxon>Notoacmeibacteraceae</taxon>
        <taxon>Zhengella</taxon>
    </lineage>
</organism>
<dbReference type="RefSeq" id="WP_099307117.1">
    <property type="nucleotide sequence ID" value="NZ_PDVP01000009.1"/>
</dbReference>
<protein>
    <submittedName>
        <fullName evidence="2">3-oxoadipate enol-lactonase</fullName>
    </submittedName>
</protein>
<evidence type="ECO:0000313" key="2">
    <source>
        <dbReference type="EMBL" id="PHP66186.1"/>
    </source>
</evidence>
<dbReference type="OrthoDB" id="9793083at2"/>
<proteinExistence type="predicted"/>
<dbReference type="Gene3D" id="3.40.50.1820">
    <property type="entry name" value="alpha/beta hydrolase"/>
    <property type="match status" value="1"/>
</dbReference>
<accession>A0A2G1QKZ1</accession>
<dbReference type="InterPro" id="IPR026968">
    <property type="entry name" value="PcaD/CatD"/>
</dbReference>
<dbReference type="PANTHER" id="PTHR43433:SF5">
    <property type="entry name" value="AB HYDROLASE-1 DOMAIN-CONTAINING PROTEIN"/>
    <property type="match status" value="1"/>
</dbReference>
<dbReference type="InterPro" id="IPR000073">
    <property type="entry name" value="AB_hydrolase_1"/>
</dbReference>
<gene>
    <name evidence="2" type="primary">pcaD</name>
    <name evidence="2" type="ORF">CSC94_14695</name>
</gene>
<dbReference type="InterPro" id="IPR029058">
    <property type="entry name" value="AB_hydrolase_fold"/>
</dbReference>
<dbReference type="GO" id="GO:0042952">
    <property type="term" value="P:beta-ketoadipate pathway"/>
    <property type="evidence" value="ECO:0007669"/>
    <property type="project" value="InterPro"/>
</dbReference>
<reference evidence="2 3" key="1">
    <citation type="submission" date="2017-10" db="EMBL/GenBank/DDBJ databases">
        <title>Sedimentibacterium mangrovi gen. nov., sp. nov., a novel member of family Phyllobacteriacea isolated from mangrove sediment.</title>
        <authorList>
            <person name="Liao H."/>
            <person name="Tian Y."/>
        </authorList>
    </citation>
    <scope>NUCLEOTIDE SEQUENCE [LARGE SCALE GENOMIC DNA]</scope>
    <source>
        <strain evidence="2 3">X9-2-2</strain>
    </source>
</reference>
<keyword evidence="3" id="KW-1185">Reference proteome</keyword>
<dbReference type="NCBIfam" id="TIGR02427">
    <property type="entry name" value="protocat_pcaD"/>
    <property type="match status" value="1"/>
</dbReference>
<dbReference type="SUPFAM" id="SSF53474">
    <property type="entry name" value="alpha/beta-Hydrolases"/>
    <property type="match status" value="1"/>
</dbReference>
<sequence length="264" mass="27770">MKFARVNGVAIHYDDTGEGDLPCLVFANSLGTDFRIWDAVASELAGRVRVIRYDKRGHGLSEATAAPYAMDDHVADLMALLGHLRVEKTHVCGLSVGGMIAQGIAAARPALVGRLVLIGTAPKIGDEAGWNQRIEAVSANGIGPLADGVMEKWFTADFRRDDNPLFAGMKAMLTRSPVEGYVGTCAALRDCDLTASSAALDLPVLALVGAEDGSTPPSLVKAMAHRIPGARFETIPGAGHIPCVEQPEATARLIQDFLSEPGGA</sequence>
<dbReference type="InterPro" id="IPR050471">
    <property type="entry name" value="AB_hydrolase"/>
</dbReference>
<dbReference type="GO" id="GO:0047570">
    <property type="term" value="F:3-oxoadipate enol-lactonase activity"/>
    <property type="evidence" value="ECO:0007669"/>
    <property type="project" value="InterPro"/>
</dbReference>
<dbReference type="PRINTS" id="PR00111">
    <property type="entry name" value="ABHYDROLASE"/>
</dbReference>
<evidence type="ECO:0000259" key="1">
    <source>
        <dbReference type="Pfam" id="PF12697"/>
    </source>
</evidence>
<evidence type="ECO:0000313" key="3">
    <source>
        <dbReference type="Proteomes" id="UP000221168"/>
    </source>
</evidence>